<gene>
    <name evidence="4" type="ORF">A4G28_09280</name>
</gene>
<dbReference type="EMBL" id="LWCI01000132">
    <property type="protein sequence ID" value="KZS59955.1"/>
    <property type="molecule type" value="Genomic_DNA"/>
</dbReference>
<evidence type="ECO:0000259" key="2">
    <source>
        <dbReference type="Pfam" id="PF02470"/>
    </source>
</evidence>
<dbReference type="InterPro" id="IPR005693">
    <property type="entry name" value="Mce"/>
</dbReference>
<proteinExistence type="predicted"/>
<dbReference type="PANTHER" id="PTHR33371:SF18">
    <property type="entry name" value="MCE-FAMILY PROTEIN MCE3C"/>
    <property type="match status" value="1"/>
</dbReference>
<evidence type="ECO:0000259" key="3">
    <source>
        <dbReference type="Pfam" id="PF11887"/>
    </source>
</evidence>
<dbReference type="GO" id="GO:0005576">
    <property type="term" value="C:extracellular region"/>
    <property type="evidence" value="ECO:0007669"/>
    <property type="project" value="TreeGrafter"/>
</dbReference>
<dbReference type="PRINTS" id="PR01782">
    <property type="entry name" value="MCEVIRFACTOR"/>
</dbReference>
<name>A0A163Y0T7_9MYCO</name>
<feature type="domain" description="Mce/MlaD" evidence="2">
    <location>
        <begin position="40"/>
        <end position="112"/>
    </location>
</feature>
<comment type="caution">
    <text evidence="4">The sequence shown here is derived from an EMBL/GenBank/DDBJ whole genome shotgun (WGS) entry which is preliminary data.</text>
</comment>
<dbReference type="RefSeq" id="WP_075512068.1">
    <property type="nucleotide sequence ID" value="NZ_CP089224.1"/>
</dbReference>
<dbReference type="AlphaFoldDB" id="A0A163Y0T7"/>
<dbReference type="Pfam" id="PF11887">
    <property type="entry name" value="Mce4_CUP1"/>
    <property type="match status" value="1"/>
</dbReference>
<evidence type="ECO:0000313" key="4">
    <source>
        <dbReference type="EMBL" id="KZS59955.1"/>
    </source>
</evidence>
<feature type="transmembrane region" description="Helical" evidence="1">
    <location>
        <begin position="9"/>
        <end position="28"/>
    </location>
</feature>
<organism evidence="4 5">
    <name type="scientific">Mycobacterium ostraviense</name>
    <dbReference type="NCBI Taxonomy" id="2738409"/>
    <lineage>
        <taxon>Bacteria</taxon>
        <taxon>Bacillati</taxon>
        <taxon>Actinomycetota</taxon>
        <taxon>Actinomycetes</taxon>
        <taxon>Mycobacteriales</taxon>
        <taxon>Mycobacteriaceae</taxon>
        <taxon>Mycobacterium</taxon>
    </lineage>
</organism>
<protein>
    <submittedName>
        <fullName evidence="4">Mammalian cell entry protein</fullName>
    </submittedName>
</protein>
<keyword evidence="1" id="KW-1133">Transmembrane helix</keyword>
<keyword evidence="5" id="KW-1185">Reference proteome</keyword>
<dbReference type="Proteomes" id="UP000077342">
    <property type="component" value="Unassembled WGS sequence"/>
</dbReference>
<reference evidence="5" key="1">
    <citation type="submission" date="2016-04" db="EMBL/GenBank/DDBJ databases">
        <authorList>
            <person name="Strapagiel D."/>
            <person name="Borowka P."/>
            <person name="Marciniak B."/>
            <person name="Bakula Z."/>
            <person name="Van Ingen J."/>
            <person name="Safianowska A."/>
            <person name="Dziadek J."/>
            <person name="Jagielski T."/>
        </authorList>
    </citation>
    <scope>NUCLEOTIDE SEQUENCE [LARGE SCALE GENOMIC DNA]</scope>
    <source>
        <strain evidence="5">1010001458</strain>
    </source>
</reference>
<dbReference type="PANTHER" id="PTHR33371">
    <property type="entry name" value="INTERMEMBRANE PHOSPHOLIPID TRANSPORT SYSTEM BINDING PROTEIN MLAD-RELATED"/>
    <property type="match status" value="1"/>
</dbReference>
<dbReference type="Pfam" id="PF02470">
    <property type="entry name" value="MlaD"/>
    <property type="match status" value="1"/>
</dbReference>
<accession>A0A163Y0T7</accession>
<evidence type="ECO:0000313" key="5">
    <source>
        <dbReference type="Proteomes" id="UP000077342"/>
    </source>
</evidence>
<evidence type="ECO:0000256" key="1">
    <source>
        <dbReference type="SAM" id="Phobius"/>
    </source>
</evidence>
<feature type="domain" description="Mammalian cell entry C-terminal" evidence="3">
    <location>
        <begin position="118"/>
        <end position="300"/>
    </location>
</feature>
<sequence length="373" mass="39467">MNKYRGAGLVRAGFIGTVLVIMVIAVGLSPEQLIQRATAVRYQAVFSEAGGLAQGNDVTISGMKVGSVSDVALHNGDAVVTFNIKGSVLLGSDTTAHIRTGSLLGQRVLTLESAGSGKLHPTDVIPISRTSSPYSLSEALSDLTTDVAGTNTDTLNQSLDTLSTTLDQIAPQLGPAFDGVTRLSQTLNGRNKSLRDLLQGAADVTKILSQRSAQVNTLILDANSLLSVLVARRQEIVQLLANTSAVAKQLTGLVHDNESELAPTLTRLNSVIAMLEKNRDNLSQALPGLAKYQLTQGEAISNGFYYTAFVPNFLVMEIFQPFFDYFFGFRAYGAPGQPPDTAGPRALIPFPSNAIPPCPDCRVPGLPPFPGGS</sequence>
<keyword evidence="1" id="KW-0472">Membrane</keyword>
<dbReference type="NCBIfam" id="TIGR00996">
    <property type="entry name" value="Mtu_fam_mce"/>
    <property type="match status" value="1"/>
</dbReference>
<dbReference type="InterPro" id="IPR052336">
    <property type="entry name" value="MlaD_Phospholipid_Transporter"/>
</dbReference>
<keyword evidence="1" id="KW-0812">Transmembrane</keyword>
<dbReference type="InterPro" id="IPR003399">
    <property type="entry name" value="Mce/MlaD"/>
</dbReference>
<dbReference type="InterPro" id="IPR024516">
    <property type="entry name" value="Mce_C"/>
</dbReference>